<dbReference type="InterPro" id="IPR001584">
    <property type="entry name" value="Integrase_cat-core"/>
</dbReference>
<feature type="domain" description="Integrase catalytic" evidence="1">
    <location>
        <begin position="43"/>
        <end position="215"/>
    </location>
</feature>
<dbReference type="PANTHER" id="PTHR42648">
    <property type="entry name" value="TRANSPOSASE, PUTATIVE-RELATED"/>
    <property type="match status" value="1"/>
</dbReference>
<dbReference type="InterPro" id="IPR036397">
    <property type="entry name" value="RNaseH_sf"/>
</dbReference>
<name>A0A9R1WKF9_LACSA</name>
<evidence type="ECO:0000313" key="2">
    <source>
        <dbReference type="EMBL" id="KAJ0224066.1"/>
    </source>
</evidence>
<dbReference type="SUPFAM" id="SSF53098">
    <property type="entry name" value="Ribonuclease H-like"/>
    <property type="match status" value="1"/>
</dbReference>
<reference evidence="2 3" key="1">
    <citation type="journal article" date="2017" name="Nat. Commun.">
        <title>Genome assembly with in vitro proximity ligation data and whole-genome triplication in lettuce.</title>
        <authorList>
            <person name="Reyes-Chin-Wo S."/>
            <person name="Wang Z."/>
            <person name="Yang X."/>
            <person name="Kozik A."/>
            <person name="Arikit S."/>
            <person name="Song C."/>
            <person name="Xia L."/>
            <person name="Froenicke L."/>
            <person name="Lavelle D.O."/>
            <person name="Truco M.J."/>
            <person name="Xia R."/>
            <person name="Zhu S."/>
            <person name="Xu C."/>
            <person name="Xu H."/>
            <person name="Xu X."/>
            <person name="Cox K."/>
            <person name="Korf I."/>
            <person name="Meyers B.C."/>
            <person name="Michelmore R.W."/>
        </authorList>
    </citation>
    <scope>NUCLEOTIDE SEQUENCE [LARGE SCALE GENOMIC DNA]</scope>
    <source>
        <strain evidence="3">cv. Salinas</strain>
        <tissue evidence="2">Seedlings</tissue>
    </source>
</reference>
<gene>
    <name evidence="2" type="ORF">LSAT_V11C200089080</name>
</gene>
<dbReference type="InterPro" id="IPR039537">
    <property type="entry name" value="Retrotran_Ty1/copia-like"/>
</dbReference>
<dbReference type="Proteomes" id="UP000235145">
    <property type="component" value="Unassembled WGS sequence"/>
</dbReference>
<organism evidence="2 3">
    <name type="scientific">Lactuca sativa</name>
    <name type="common">Garden lettuce</name>
    <dbReference type="NCBI Taxonomy" id="4236"/>
    <lineage>
        <taxon>Eukaryota</taxon>
        <taxon>Viridiplantae</taxon>
        <taxon>Streptophyta</taxon>
        <taxon>Embryophyta</taxon>
        <taxon>Tracheophyta</taxon>
        <taxon>Spermatophyta</taxon>
        <taxon>Magnoliopsida</taxon>
        <taxon>eudicotyledons</taxon>
        <taxon>Gunneridae</taxon>
        <taxon>Pentapetalae</taxon>
        <taxon>asterids</taxon>
        <taxon>campanulids</taxon>
        <taxon>Asterales</taxon>
        <taxon>Asteraceae</taxon>
        <taxon>Cichorioideae</taxon>
        <taxon>Cichorieae</taxon>
        <taxon>Lactucinae</taxon>
        <taxon>Lactuca</taxon>
    </lineage>
</organism>
<dbReference type="InterPro" id="IPR012337">
    <property type="entry name" value="RNaseH-like_sf"/>
</dbReference>
<evidence type="ECO:0000259" key="1">
    <source>
        <dbReference type="PROSITE" id="PS50994"/>
    </source>
</evidence>
<dbReference type="GO" id="GO:0015074">
    <property type="term" value="P:DNA integration"/>
    <property type="evidence" value="ECO:0007669"/>
    <property type="project" value="InterPro"/>
</dbReference>
<accession>A0A9R1WKF9</accession>
<dbReference type="GO" id="GO:0003676">
    <property type="term" value="F:nucleic acid binding"/>
    <property type="evidence" value="ECO:0007669"/>
    <property type="project" value="InterPro"/>
</dbReference>
<evidence type="ECO:0000313" key="3">
    <source>
        <dbReference type="Proteomes" id="UP000235145"/>
    </source>
</evidence>
<dbReference type="PANTHER" id="PTHR42648:SF27">
    <property type="entry name" value="RNA-DIRECTED DNA POLYMERASE"/>
    <property type="match status" value="1"/>
</dbReference>
<comment type="caution">
    <text evidence="2">The sequence shown here is derived from an EMBL/GenBank/DDBJ whole genome shotgun (WGS) entry which is preliminary data.</text>
</comment>
<dbReference type="Gene3D" id="3.30.420.10">
    <property type="entry name" value="Ribonuclease H-like superfamily/Ribonuclease H"/>
    <property type="match status" value="1"/>
</dbReference>
<protein>
    <recommendedName>
        <fullName evidence="1">Integrase catalytic domain-containing protein</fullName>
    </recommendedName>
</protein>
<sequence length="277" mass="32548">MNRIAKLQSDGILESFDLKLDDVCKYCLLGKMTKVSFIGHCERGKDLLDLIQTDVCGTFKSATIHGERYFVTFTDDFSIYAYIYLIKHKLETFEVFKDFQNEVENQLDRKIKILVFDRGGEYLSREFYDHLRNCGIVSQLSPPRTPQLNRVVERRNRTLLDMVRFMMSRATLPIYFWGYALKISARILNLVSTKKGSSIMDHFGEKIDQYVQLQESKMLMMIQVEQKILEAKTSFQEAETTFQTKNDFEILKMKADDYKGEDLKIFFRTKKIHPNDI</sequence>
<keyword evidence="3" id="KW-1185">Reference proteome</keyword>
<dbReference type="EMBL" id="NBSK02000002">
    <property type="protein sequence ID" value="KAJ0224066.1"/>
    <property type="molecule type" value="Genomic_DNA"/>
</dbReference>
<dbReference type="Pfam" id="PF00665">
    <property type="entry name" value="rve"/>
    <property type="match status" value="1"/>
</dbReference>
<dbReference type="PROSITE" id="PS50994">
    <property type="entry name" value="INTEGRASE"/>
    <property type="match status" value="1"/>
</dbReference>
<dbReference type="AlphaFoldDB" id="A0A9R1WKF9"/>
<proteinExistence type="predicted"/>